<comment type="caution">
    <text evidence="1">The sequence shown here is derived from an EMBL/GenBank/DDBJ whole genome shotgun (WGS) entry which is preliminary data.</text>
</comment>
<reference evidence="1 2" key="1">
    <citation type="submission" date="2024-01" db="EMBL/GenBank/DDBJ databases">
        <authorList>
            <person name="Waweru B."/>
        </authorList>
    </citation>
    <scope>NUCLEOTIDE SEQUENCE [LARGE SCALE GENOMIC DNA]</scope>
</reference>
<sequence>MKAPNWTSTFNFSSVEALNILAFSRESALGNTANKTEDLVGSIGFGIALCFRSKINAILKAGRSNSILEALLSPNIRLLFVVGQVD</sequence>
<dbReference type="Proteomes" id="UP001314170">
    <property type="component" value="Unassembled WGS sequence"/>
</dbReference>
<accession>A0AAV1RH13</accession>
<dbReference type="EMBL" id="CAWUPB010000956">
    <property type="protein sequence ID" value="CAK7334986.1"/>
    <property type="molecule type" value="Genomic_DNA"/>
</dbReference>
<dbReference type="AlphaFoldDB" id="A0AAV1RH13"/>
<keyword evidence="2" id="KW-1185">Reference proteome</keyword>
<proteinExistence type="predicted"/>
<gene>
    <name evidence="1" type="ORF">DCAF_LOCUS10175</name>
</gene>
<organism evidence="1 2">
    <name type="scientific">Dovyalis caffra</name>
    <dbReference type="NCBI Taxonomy" id="77055"/>
    <lineage>
        <taxon>Eukaryota</taxon>
        <taxon>Viridiplantae</taxon>
        <taxon>Streptophyta</taxon>
        <taxon>Embryophyta</taxon>
        <taxon>Tracheophyta</taxon>
        <taxon>Spermatophyta</taxon>
        <taxon>Magnoliopsida</taxon>
        <taxon>eudicotyledons</taxon>
        <taxon>Gunneridae</taxon>
        <taxon>Pentapetalae</taxon>
        <taxon>rosids</taxon>
        <taxon>fabids</taxon>
        <taxon>Malpighiales</taxon>
        <taxon>Salicaceae</taxon>
        <taxon>Flacourtieae</taxon>
        <taxon>Dovyalis</taxon>
    </lineage>
</organism>
<evidence type="ECO:0000313" key="1">
    <source>
        <dbReference type="EMBL" id="CAK7334986.1"/>
    </source>
</evidence>
<evidence type="ECO:0000313" key="2">
    <source>
        <dbReference type="Proteomes" id="UP001314170"/>
    </source>
</evidence>
<protein>
    <submittedName>
        <fullName evidence="1">Uncharacterized protein</fullName>
    </submittedName>
</protein>
<name>A0AAV1RH13_9ROSI</name>